<dbReference type="EMBL" id="MDZB01000068">
    <property type="protein sequence ID" value="OGX88066.1"/>
    <property type="molecule type" value="Genomic_DNA"/>
</dbReference>
<dbReference type="InterPro" id="IPR029063">
    <property type="entry name" value="SAM-dependent_MTases_sf"/>
</dbReference>
<dbReference type="OrthoDB" id="9800801at2"/>
<dbReference type="GO" id="GO:0003676">
    <property type="term" value="F:nucleic acid binding"/>
    <property type="evidence" value="ECO:0007669"/>
    <property type="project" value="InterPro"/>
</dbReference>
<comment type="caution">
    <text evidence="2">The sequence shown here is derived from an EMBL/GenBank/DDBJ whole genome shotgun (WGS) entry which is preliminary data.</text>
</comment>
<feature type="domain" description="DUF1156" evidence="1">
    <location>
        <begin position="13"/>
        <end position="61"/>
    </location>
</feature>
<sequence length="1034" mass="114611">MSSPTYKKLIEVAMPVKEVSAESVRDKSIRHGHISTLHLWWARRPLPVCRAVVFASLVPDPDDGLAPPAFRAAVSLLLGAAAGLPTDPYRPYDDIPYTAAVDRMADTPRNRLLMFVGKFSDKFAENEKAGRKTASKEQLSAHSLIRWESKNDPIIIGRARRLIWVAHNASAAPEAGTAAPRAVSAELTTLLADYGRHDQAIRAAEQALYALPDRHEASPEAARLEAALHQAIEAFLDRMPRVFDPFAGGGAIPLEAARLGCRAFGNDINPVAHIIQRGSLEFPQRFGKPITYSRAAFVARYGEAEYTRQHARQELFATDPDRIRVPNRLAFDVDFYARQLLARAEAEIGQYYPADAKGRKPIAYYWARVGTCANPSCRAEVPLLRQFYLVNRPGKQVYLEPIISGTQIDFQVKNGYYETEGWVRDRKSLKCPCCGSTTASSELKRQFLAGPVPERLLAVVDGTDEGRAYRVPTSAELGAAANVPMPTLYLEEKLPHENTKQFDVCPWGYLEYGQLFSKRQLFTLQTLLAALDGLKVELNAAQSDYAQAVVTYLGILMDRLAILNTAFGIWHTGRETLERPMGRQAFAMVFDYPESNPFCDSTGSAANQLDWITRFIVEESQTPFSTLCHNASSGDNSQFAAKYLNAVVTDPPYYDAIPYADLSDFFYGWMKRTLGDVHPLNFAFPQTPKTEECTAMKYRHGGAPKAKKHFENKLQQIFVAIEHQTSDVVSIMFAHQSTEAWTTLCNSILGASMNITGSWANDTEMTGALKADKAFLASSVTVACRPSQRRGEGHYKQVKEEIEATVAREVEELYRLGFRGVDLLTACFGQAVSVFGQYAQVEKSDGTTVTVADLLTLARESAFKALLKNFEGDDYTKFYIGWLQLYGFVETDFDDAATFSKMGLSINVADLLANRIFLKNGNKLTLASATERLAASRHLGEDAADLLLDQAHRALSLYRRGQRDPLLRHLARVGGSAEMPFWRVLTALGEVLPAGSDDRLQTTGLLADRDSLLRESKQLSQKPAVLATGDLFAE</sequence>
<dbReference type="STRING" id="1908237.BEN47_09980"/>
<evidence type="ECO:0000313" key="3">
    <source>
        <dbReference type="Proteomes" id="UP000176294"/>
    </source>
</evidence>
<proteinExistence type="predicted"/>
<dbReference type="Gene3D" id="3.40.50.150">
    <property type="entry name" value="Vaccinia Virus protein VP39"/>
    <property type="match status" value="1"/>
</dbReference>
<dbReference type="InterPro" id="IPR009537">
    <property type="entry name" value="DUF1156"/>
</dbReference>
<reference evidence="2 3" key="1">
    <citation type="submission" date="2016-08" db="EMBL/GenBank/DDBJ databases">
        <title>Hymenobacter coccineus sp. nov., Hymenobacter lapidarius sp. nov. and Hymenobacter glacialis sp. nov., isolated from Antarctic soil.</title>
        <authorList>
            <person name="Sedlacek I."/>
            <person name="Kralova S."/>
            <person name="Kyrova K."/>
            <person name="Maslanova I."/>
            <person name="Stankova E."/>
            <person name="Vrbovska V."/>
            <person name="Nemec M."/>
            <person name="Bartak M."/>
            <person name="Svec P."/>
            <person name="Busse H.-J."/>
            <person name="Pantucek R."/>
        </authorList>
    </citation>
    <scope>NUCLEOTIDE SEQUENCE [LARGE SCALE GENOMIC DNA]</scope>
    <source>
        <strain evidence="2 3">CCM 8643</strain>
    </source>
</reference>
<protein>
    <recommendedName>
        <fullName evidence="1">DUF1156 domain-containing protein</fullName>
    </recommendedName>
</protein>
<gene>
    <name evidence="2" type="ORF">BEN47_09980</name>
</gene>
<keyword evidence="3" id="KW-1185">Reference proteome</keyword>
<dbReference type="InterPro" id="IPR002052">
    <property type="entry name" value="DNA_methylase_N6_adenine_CS"/>
</dbReference>
<name>A0A1G1TB17_9BACT</name>
<dbReference type="RefSeq" id="WP_070725325.1">
    <property type="nucleotide sequence ID" value="NZ_MDZB01000068.1"/>
</dbReference>
<dbReference type="AlphaFoldDB" id="A0A1G1TB17"/>
<dbReference type="GO" id="GO:0008168">
    <property type="term" value="F:methyltransferase activity"/>
    <property type="evidence" value="ECO:0007669"/>
    <property type="project" value="InterPro"/>
</dbReference>
<dbReference type="PROSITE" id="PS00092">
    <property type="entry name" value="N6_MTASE"/>
    <property type="match status" value="1"/>
</dbReference>
<evidence type="ECO:0000259" key="1">
    <source>
        <dbReference type="Pfam" id="PF06634"/>
    </source>
</evidence>
<dbReference type="Proteomes" id="UP000176294">
    <property type="component" value="Unassembled WGS sequence"/>
</dbReference>
<dbReference type="SUPFAM" id="SSF53335">
    <property type="entry name" value="S-adenosyl-L-methionine-dependent methyltransferases"/>
    <property type="match status" value="1"/>
</dbReference>
<accession>A0A1G1TB17</accession>
<dbReference type="GO" id="GO:0032259">
    <property type="term" value="P:methylation"/>
    <property type="evidence" value="ECO:0007669"/>
    <property type="project" value="InterPro"/>
</dbReference>
<dbReference type="Pfam" id="PF06634">
    <property type="entry name" value="DUF1156"/>
    <property type="match status" value="1"/>
</dbReference>
<organism evidence="2 3">
    <name type="scientific">Hymenobacter lapidarius</name>
    <dbReference type="NCBI Taxonomy" id="1908237"/>
    <lineage>
        <taxon>Bacteria</taxon>
        <taxon>Pseudomonadati</taxon>
        <taxon>Bacteroidota</taxon>
        <taxon>Cytophagia</taxon>
        <taxon>Cytophagales</taxon>
        <taxon>Hymenobacteraceae</taxon>
        <taxon>Hymenobacter</taxon>
    </lineage>
</organism>
<evidence type="ECO:0000313" key="2">
    <source>
        <dbReference type="EMBL" id="OGX88066.1"/>
    </source>
</evidence>